<dbReference type="SUPFAM" id="SSF54160">
    <property type="entry name" value="Chromo domain-like"/>
    <property type="match status" value="1"/>
</dbReference>
<dbReference type="EMBL" id="JAAGAX010000009">
    <property type="protein sequence ID" value="KAF2304527.1"/>
    <property type="molecule type" value="Genomic_DNA"/>
</dbReference>
<organism evidence="1 2">
    <name type="scientific">Hevea brasiliensis</name>
    <name type="common">Para rubber tree</name>
    <name type="synonym">Siphonia brasiliensis</name>
    <dbReference type="NCBI Taxonomy" id="3981"/>
    <lineage>
        <taxon>Eukaryota</taxon>
        <taxon>Viridiplantae</taxon>
        <taxon>Streptophyta</taxon>
        <taxon>Embryophyta</taxon>
        <taxon>Tracheophyta</taxon>
        <taxon>Spermatophyta</taxon>
        <taxon>Magnoliopsida</taxon>
        <taxon>eudicotyledons</taxon>
        <taxon>Gunneridae</taxon>
        <taxon>Pentapetalae</taxon>
        <taxon>rosids</taxon>
        <taxon>fabids</taxon>
        <taxon>Malpighiales</taxon>
        <taxon>Euphorbiaceae</taxon>
        <taxon>Crotonoideae</taxon>
        <taxon>Micrandreae</taxon>
        <taxon>Hevea</taxon>
    </lineage>
</organism>
<proteinExistence type="predicted"/>
<dbReference type="AlphaFoldDB" id="A0A6A6LVK2"/>
<dbReference type="Proteomes" id="UP000467840">
    <property type="component" value="Chromosome 16"/>
</dbReference>
<keyword evidence="2" id="KW-1185">Reference proteome</keyword>
<accession>A0A6A6LVK2</accession>
<name>A0A6A6LVK2_HEVBR</name>
<comment type="caution">
    <text evidence="1">The sequence shown here is derived from an EMBL/GenBank/DDBJ whole genome shotgun (WGS) entry which is preliminary data.</text>
</comment>
<dbReference type="InterPro" id="IPR016197">
    <property type="entry name" value="Chromo-like_dom_sf"/>
</dbReference>
<evidence type="ECO:0000313" key="1">
    <source>
        <dbReference type="EMBL" id="KAF2304527.1"/>
    </source>
</evidence>
<sequence length="208" mass="23401">MKIGTKTFKALEVCGFEGTGLCYCVKQPYHLIHECPRRLTGPNSSRGNYWPANNEGTRSIKGCDLIIMVDSGVSHNFIADNWSPTTIIGAIDPLFGVSWVMAIKLNHRKTIGKHPVVNELPREIELDDSNIEPLKVLKWHQKHSENGIVTQVLIQMRDKPVEEATWMDPVDIRNQFPSFCLEDKVVLPADGNVMDPNMSLVDSKPRPL</sequence>
<gene>
    <name evidence="1" type="ORF">GH714_032956</name>
</gene>
<protein>
    <submittedName>
        <fullName evidence="1">Uncharacterized protein</fullName>
    </submittedName>
</protein>
<evidence type="ECO:0000313" key="2">
    <source>
        <dbReference type="Proteomes" id="UP000467840"/>
    </source>
</evidence>
<reference evidence="1 2" key="1">
    <citation type="journal article" date="2020" name="Mol. Plant">
        <title>The Chromosome-Based Rubber Tree Genome Provides New Insights into Spurge Genome Evolution and Rubber Biosynthesis.</title>
        <authorList>
            <person name="Liu J."/>
            <person name="Shi C."/>
            <person name="Shi C.C."/>
            <person name="Li W."/>
            <person name="Zhang Q.J."/>
            <person name="Zhang Y."/>
            <person name="Li K."/>
            <person name="Lu H.F."/>
            <person name="Shi C."/>
            <person name="Zhu S.T."/>
            <person name="Xiao Z.Y."/>
            <person name="Nan H."/>
            <person name="Yue Y."/>
            <person name="Zhu X.G."/>
            <person name="Wu Y."/>
            <person name="Hong X.N."/>
            <person name="Fan G.Y."/>
            <person name="Tong Y."/>
            <person name="Zhang D."/>
            <person name="Mao C.L."/>
            <person name="Liu Y.L."/>
            <person name="Hao S.J."/>
            <person name="Liu W.Q."/>
            <person name="Lv M.Q."/>
            <person name="Zhang H.B."/>
            <person name="Liu Y."/>
            <person name="Hu-Tang G.R."/>
            <person name="Wang J.P."/>
            <person name="Wang J.H."/>
            <person name="Sun Y.H."/>
            <person name="Ni S.B."/>
            <person name="Chen W.B."/>
            <person name="Zhang X.C."/>
            <person name="Jiao Y.N."/>
            <person name="Eichler E.E."/>
            <person name="Li G.H."/>
            <person name="Liu X."/>
            <person name="Gao L.Z."/>
        </authorList>
    </citation>
    <scope>NUCLEOTIDE SEQUENCE [LARGE SCALE GENOMIC DNA]</scope>
    <source>
        <strain evidence="2">cv. GT1</strain>
        <tissue evidence="1">Leaf</tissue>
    </source>
</reference>